<protein>
    <submittedName>
        <fullName evidence="5">Large ribosomal subunit protein uL24c</fullName>
    </submittedName>
</protein>
<keyword evidence="6" id="KW-1185">Reference proteome</keyword>
<dbReference type="EMBL" id="CAMXCT010004445">
    <property type="protein sequence ID" value="CAI4009020.1"/>
    <property type="molecule type" value="Genomic_DNA"/>
</dbReference>
<sequence length="1415" mass="156900">MGPKRASKASAKPSSERTSVPKDSLKPKPSLSSPKASPSEPPLAGAAEQADEPPQKVDPNDLRLLRSLFHTLRLRMETAGAVTVASSINLQALRHGRVKKIEFVRFPQAETKQQSTQFLQAVLRMHIARSEMLSAVASPWLPALQALARRRLALGPTLDAARQRRENAAVEIQRRVRGTTVRHNMDAENLILAVLKAAKWRKAMADFSVQQATQHLQTQRRACVAQREVQAMRDEKKDESLIRSIFQSLMQRQRLSERAASAAAQTLQQGRRSQISRRELANRQQEHKDTQLLDAVLRTVYWRVKTAHSVAVHSAVKLQTLQRGRVATIEMTRMREAAECFSVLAPALRCLVLRIRLASLEELQAARKLQTALKVAVAKRRNHNACVERLQRYLVGLEKKMKAQRLLGKLHAQRRARTLPRSLMRVALKAAHLRKKLAEHREHHAATTIQARARGGFHRNKCNEVQNDRALRTIICACRRFAVQHRLVAMQQQKQMDDALELWQSVLETFKERAQFAPDLLYNRASLKIASMWRGVKGRREMRRIRLERSAQKASDCFRGFLQCYKAREMLMTRGAECHRSGNRMLLCGALKTLKLRMLFSQKVEEERKKAAMEVLSRYVRGIYLRTGRVFDWEAYSRRTGRRVTDEMRVKMLADQAEVDLVQRVRRHTRQIRLEIEDERRQICHMAALQLQRSWRARQARLQQLLPRLAARLAAERRMLVEMQRQEGQQCSTFSSGCLRPIHAQLMTARPQPPHGWLTCMAEVQESIADVAAADSFALVLGQSGAVYCLPSHGGCDFIGSPEVLELAGPFVLQHQRFLAQTPKVLQISCGLHHAVLLADGGLAFAWGLNDSGQCGVGWPRPKALEQQVVAQATCLQPWAAHYSATTEEMRLAGLLEPQRGDSLASACTSGAVLPRLTSLCAGPRITLALDAEAQLWAWGSSSGVGLPCYMPQTAPRAPPSRGTLRATAGGRKVLTACPFLFFQLIKNSKSDTAAAKAELSTDGVAAGKPRPRMDDQLLSDLDLQEVAGNVLVPTLVCNVTLLEGNALSSAQTDTVLLHKGAQPQAILSPAWGAGGARSESGFASIACGHANFAVTNRGVVHSWAGSQDLLLARSGGGLPAPVPTFARLAACVTSISVGSDHAVALTAHGRVFTWGQLEACTSTERFQRRNIAQPLCVEGPLRGLKISKVAAGRISSVAAIQDAETLLGWDMVELLTVQGKGQLDPAIYEFTAAHGESNQGVSPMSPKMSPKTSPTNRLKLAEKACTPTTRSPTSPSKSPCASPTKSAVLNKVQRTKQEAGRRLCICHSKTLQLVLDDPTTCRQNVPFSRPELFAWAAQQAATAHIRKEEEEEMIKRRSLEEMAAERVVIKRMGNFALVKEVARPRDLLELDREIGRYRRLSNPPAELQHGRGVN</sequence>
<reference evidence="5 6" key="2">
    <citation type="submission" date="2024-05" db="EMBL/GenBank/DDBJ databases">
        <authorList>
            <person name="Chen Y."/>
            <person name="Shah S."/>
            <person name="Dougan E. K."/>
            <person name="Thang M."/>
            <person name="Chan C."/>
        </authorList>
    </citation>
    <scope>NUCLEOTIDE SEQUENCE [LARGE SCALE GENOMIC DNA]</scope>
</reference>
<evidence type="ECO:0000313" key="5">
    <source>
        <dbReference type="EMBL" id="CAL4796332.1"/>
    </source>
</evidence>
<name>A0A9P1DF09_9DINO</name>
<dbReference type="PROSITE" id="PS50012">
    <property type="entry name" value="RCC1_3"/>
    <property type="match status" value="1"/>
</dbReference>
<dbReference type="InterPro" id="IPR051709">
    <property type="entry name" value="Ub-ligase/GTPase-reg"/>
</dbReference>
<accession>A0A9P1DF09</accession>
<organism evidence="4">
    <name type="scientific">Cladocopium goreaui</name>
    <dbReference type="NCBI Taxonomy" id="2562237"/>
    <lineage>
        <taxon>Eukaryota</taxon>
        <taxon>Sar</taxon>
        <taxon>Alveolata</taxon>
        <taxon>Dinophyceae</taxon>
        <taxon>Suessiales</taxon>
        <taxon>Symbiodiniaceae</taxon>
        <taxon>Cladocopium</taxon>
    </lineage>
</organism>
<dbReference type="EMBL" id="CAMXCT020004445">
    <property type="protein sequence ID" value="CAL1162395.1"/>
    <property type="molecule type" value="Genomic_DNA"/>
</dbReference>
<feature type="compositionally biased region" description="Low complexity" evidence="3">
    <location>
        <begin position="1"/>
        <end position="13"/>
    </location>
</feature>
<feature type="region of interest" description="Disordered" evidence="3">
    <location>
        <begin position="1"/>
        <end position="61"/>
    </location>
</feature>
<proteinExistence type="predicted"/>
<feature type="repeat" description="RCC1" evidence="2">
    <location>
        <begin position="1099"/>
        <end position="1149"/>
    </location>
</feature>
<feature type="compositionally biased region" description="Low complexity" evidence="3">
    <location>
        <begin position="1267"/>
        <end position="1280"/>
    </location>
</feature>
<dbReference type="SMART" id="SM00015">
    <property type="entry name" value="IQ"/>
    <property type="match status" value="5"/>
</dbReference>
<dbReference type="InterPro" id="IPR000408">
    <property type="entry name" value="Reg_chr_condens"/>
</dbReference>
<dbReference type="OrthoDB" id="442182at2759"/>
<dbReference type="PANTHER" id="PTHR45622:SF70">
    <property type="entry name" value="SECRETION-REGULATING GUANINE NUCLEOTIDE EXCHANGE FACTOR"/>
    <property type="match status" value="1"/>
</dbReference>
<dbReference type="PROSITE" id="PS00626">
    <property type="entry name" value="RCC1_2"/>
    <property type="match status" value="1"/>
</dbReference>
<dbReference type="GO" id="GO:0005737">
    <property type="term" value="C:cytoplasm"/>
    <property type="evidence" value="ECO:0007669"/>
    <property type="project" value="TreeGrafter"/>
</dbReference>
<dbReference type="InterPro" id="IPR009091">
    <property type="entry name" value="RCC1/BLIP-II"/>
</dbReference>
<dbReference type="PANTHER" id="PTHR45622">
    <property type="entry name" value="UBIQUITIN-PROTEIN LIGASE E3A-RELATED"/>
    <property type="match status" value="1"/>
</dbReference>
<dbReference type="GO" id="GO:0016567">
    <property type="term" value="P:protein ubiquitination"/>
    <property type="evidence" value="ECO:0007669"/>
    <property type="project" value="TreeGrafter"/>
</dbReference>
<evidence type="ECO:0000256" key="2">
    <source>
        <dbReference type="PROSITE-ProRule" id="PRU00235"/>
    </source>
</evidence>
<keyword evidence="1" id="KW-0677">Repeat</keyword>
<reference evidence="4" key="1">
    <citation type="submission" date="2022-10" db="EMBL/GenBank/DDBJ databases">
        <authorList>
            <person name="Chen Y."/>
            <person name="Dougan E. K."/>
            <person name="Chan C."/>
            <person name="Rhodes N."/>
            <person name="Thang M."/>
        </authorList>
    </citation>
    <scope>NUCLEOTIDE SEQUENCE</scope>
</reference>
<feature type="compositionally biased region" description="Low complexity" evidence="3">
    <location>
        <begin position="27"/>
        <end position="38"/>
    </location>
</feature>
<gene>
    <name evidence="4" type="ORF">C1SCF055_LOCUS34403</name>
</gene>
<feature type="region of interest" description="Disordered" evidence="3">
    <location>
        <begin position="1265"/>
        <end position="1287"/>
    </location>
</feature>
<evidence type="ECO:0000256" key="1">
    <source>
        <dbReference type="ARBA" id="ARBA00022737"/>
    </source>
</evidence>
<dbReference type="GO" id="GO:0006511">
    <property type="term" value="P:ubiquitin-dependent protein catabolic process"/>
    <property type="evidence" value="ECO:0007669"/>
    <property type="project" value="TreeGrafter"/>
</dbReference>
<dbReference type="GO" id="GO:0061630">
    <property type="term" value="F:ubiquitin protein ligase activity"/>
    <property type="evidence" value="ECO:0007669"/>
    <property type="project" value="TreeGrafter"/>
</dbReference>
<dbReference type="EMBL" id="CAMXCT030004445">
    <property type="protein sequence ID" value="CAL4796332.1"/>
    <property type="molecule type" value="Genomic_DNA"/>
</dbReference>
<dbReference type="Gene3D" id="2.130.10.30">
    <property type="entry name" value="Regulator of chromosome condensation 1/beta-lactamase-inhibitor protein II"/>
    <property type="match status" value="2"/>
</dbReference>
<evidence type="ECO:0000313" key="6">
    <source>
        <dbReference type="Proteomes" id="UP001152797"/>
    </source>
</evidence>
<dbReference type="PROSITE" id="PS50096">
    <property type="entry name" value="IQ"/>
    <property type="match status" value="4"/>
</dbReference>
<evidence type="ECO:0000313" key="4">
    <source>
        <dbReference type="EMBL" id="CAI4009020.1"/>
    </source>
</evidence>
<dbReference type="InterPro" id="IPR000048">
    <property type="entry name" value="IQ_motif_EF-hand-BS"/>
</dbReference>
<dbReference type="SUPFAM" id="SSF50985">
    <property type="entry name" value="RCC1/BLIP-II"/>
    <property type="match status" value="2"/>
</dbReference>
<dbReference type="Proteomes" id="UP001152797">
    <property type="component" value="Unassembled WGS sequence"/>
</dbReference>
<comment type="caution">
    <text evidence="4">The sequence shown here is derived from an EMBL/GenBank/DDBJ whole genome shotgun (WGS) entry which is preliminary data.</text>
</comment>
<dbReference type="Pfam" id="PF13540">
    <property type="entry name" value="RCC1_2"/>
    <property type="match status" value="2"/>
</dbReference>
<evidence type="ECO:0000256" key="3">
    <source>
        <dbReference type="SAM" id="MobiDB-lite"/>
    </source>
</evidence>